<accession>A0ABT9TQC2</accession>
<sequence length="108" mass="12033">MRFFSSRISAESPFAGPVPDSFTFGNGNPTLQRRNRELLGSSHDGGAYSLWMEISDLYDSPAGPGSEEACEEIGRKAATEWLSVDKSSPDEIDKFFARWQTPEPWQIS</sequence>
<comment type="caution">
    <text evidence="1">The sequence shown here is derived from an EMBL/GenBank/DDBJ whole genome shotgun (WGS) entry which is preliminary data.</text>
</comment>
<gene>
    <name evidence="1" type="ORF">J2T10_002340</name>
</gene>
<proteinExistence type="predicted"/>
<name>A0ABT9TQC2_PAENI</name>
<keyword evidence="2" id="KW-1185">Reference proteome</keyword>
<organism evidence="1 2">
    <name type="scientific">Paenarthrobacter nicotinovorans</name>
    <name type="common">Arthrobacter nicotinovorans</name>
    <dbReference type="NCBI Taxonomy" id="29320"/>
    <lineage>
        <taxon>Bacteria</taxon>
        <taxon>Bacillati</taxon>
        <taxon>Actinomycetota</taxon>
        <taxon>Actinomycetes</taxon>
        <taxon>Micrococcales</taxon>
        <taxon>Micrococcaceae</taxon>
        <taxon>Paenarthrobacter</taxon>
    </lineage>
</organism>
<reference evidence="1 2" key="1">
    <citation type="submission" date="2023-07" db="EMBL/GenBank/DDBJ databases">
        <title>Sorghum-associated microbial communities from plants grown in Nebraska, USA.</title>
        <authorList>
            <person name="Schachtman D."/>
        </authorList>
    </citation>
    <scope>NUCLEOTIDE SEQUENCE [LARGE SCALE GENOMIC DNA]</scope>
    <source>
        <strain evidence="1 2">CC523</strain>
    </source>
</reference>
<dbReference type="EMBL" id="JAUSSW010000006">
    <property type="protein sequence ID" value="MDQ0102687.1"/>
    <property type="molecule type" value="Genomic_DNA"/>
</dbReference>
<evidence type="ECO:0000313" key="2">
    <source>
        <dbReference type="Proteomes" id="UP001244563"/>
    </source>
</evidence>
<evidence type="ECO:0000313" key="1">
    <source>
        <dbReference type="EMBL" id="MDQ0102687.1"/>
    </source>
</evidence>
<protein>
    <recommendedName>
        <fullName evidence="3">DUF4259 domain-containing protein</fullName>
    </recommendedName>
</protein>
<dbReference type="Proteomes" id="UP001244563">
    <property type="component" value="Unassembled WGS sequence"/>
</dbReference>
<evidence type="ECO:0008006" key="3">
    <source>
        <dbReference type="Google" id="ProtNLM"/>
    </source>
</evidence>